<dbReference type="InterPro" id="IPR024775">
    <property type="entry name" value="DinB-like"/>
</dbReference>
<reference evidence="4" key="1">
    <citation type="submission" date="2018-02" db="EMBL/GenBank/DDBJ databases">
        <authorList>
            <person name="Hausmann B."/>
        </authorList>
    </citation>
    <scope>NUCLEOTIDE SEQUENCE [LARGE SCALE GENOMIC DNA]</scope>
    <source>
        <strain evidence="4">Peat soil MAG SbA1</strain>
    </source>
</reference>
<sequence>MKTLLILESCALLALTMAAAAQTAKPTDEHRTVTQVLDRTVSNLEREFVPAADAMPEEKYGFAPSNGEFKGVRTFAEQIKHVAAVNYELGAAILQEKPPVDVGGEAGPATITTKADTLKFLKESFAYVHKAVATIDEKNLVESVKSPFGEGSVSRLGLAASVGSHGFDHYGQMVEYLRMNGIVPPASR</sequence>
<dbReference type="Pfam" id="PF12867">
    <property type="entry name" value="DinB_2"/>
    <property type="match status" value="1"/>
</dbReference>
<organism evidence="3 4">
    <name type="scientific">Candidatus Sulfotelmatobacter kueseliae</name>
    <dbReference type="NCBI Taxonomy" id="2042962"/>
    <lineage>
        <taxon>Bacteria</taxon>
        <taxon>Pseudomonadati</taxon>
        <taxon>Acidobacteriota</taxon>
        <taxon>Terriglobia</taxon>
        <taxon>Terriglobales</taxon>
        <taxon>Candidatus Korobacteraceae</taxon>
        <taxon>Candidatus Sulfotelmatobacter</taxon>
    </lineage>
</organism>
<gene>
    <name evidence="3" type="ORF">SBA1_190063</name>
</gene>
<evidence type="ECO:0000259" key="2">
    <source>
        <dbReference type="Pfam" id="PF12867"/>
    </source>
</evidence>
<name>A0A2U3KE24_9BACT</name>
<evidence type="ECO:0000313" key="3">
    <source>
        <dbReference type="EMBL" id="SPF37931.1"/>
    </source>
</evidence>
<keyword evidence="1" id="KW-0732">Signal</keyword>
<feature type="signal peptide" evidence="1">
    <location>
        <begin position="1"/>
        <end position="20"/>
    </location>
</feature>
<dbReference type="SUPFAM" id="SSF109854">
    <property type="entry name" value="DinB/YfiT-like putative metalloenzymes"/>
    <property type="match status" value="1"/>
</dbReference>
<dbReference type="AlphaFoldDB" id="A0A2U3KE24"/>
<accession>A0A2U3KE24</accession>
<feature type="chain" id="PRO_5015632515" description="DinB-like domain-containing protein" evidence="1">
    <location>
        <begin position="21"/>
        <end position="188"/>
    </location>
</feature>
<evidence type="ECO:0000313" key="4">
    <source>
        <dbReference type="Proteomes" id="UP000238701"/>
    </source>
</evidence>
<feature type="domain" description="DinB-like" evidence="2">
    <location>
        <begin position="45"/>
        <end position="173"/>
    </location>
</feature>
<dbReference type="InterPro" id="IPR034660">
    <property type="entry name" value="DinB/YfiT-like"/>
</dbReference>
<dbReference type="Gene3D" id="1.20.120.450">
    <property type="entry name" value="dinb family like domain"/>
    <property type="match status" value="1"/>
</dbReference>
<dbReference type="EMBL" id="OMOD01000101">
    <property type="protein sequence ID" value="SPF37931.1"/>
    <property type="molecule type" value="Genomic_DNA"/>
</dbReference>
<protein>
    <recommendedName>
        <fullName evidence="2">DinB-like domain-containing protein</fullName>
    </recommendedName>
</protein>
<dbReference type="Proteomes" id="UP000238701">
    <property type="component" value="Unassembled WGS sequence"/>
</dbReference>
<evidence type="ECO:0000256" key="1">
    <source>
        <dbReference type="SAM" id="SignalP"/>
    </source>
</evidence>
<proteinExistence type="predicted"/>